<organism evidence="4 5">
    <name type="scientific">Araneus ventricosus</name>
    <name type="common">Orbweaver spider</name>
    <name type="synonym">Epeira ventricosa</name>
    <dbReference type="NCBI Taxonomy" id="182803"/>
    <lineage>
        <taxon>Eukaryota</taxon>
        <taxon>Metazoa</taxon>
        <taxon>Ecdysozoa</taxon>
        <taxon>Arthropoda</taxon>
        <taxon>Chelicerata</taxon>
        <taxon>Arachnida</taxon>
        <taxon>Araneae</taxon>
        <taxon>Araneomorphae</taxon>
        <taxon>Entelegynae</taxon>
        <taxon>Araneoidea</taxon>
        <taxon>Araneidae</taxon>
        <taxon>Araneus</taxon>
    </lineage>
</organism>
<evidence type="ECO:0000313" key="4">
    <source>
        <dbReference type="EMBL" id="GBN62189.1"/>
    </source>
</evidence>
<sequence>VPDSQSECKRTAQDFEDRWNFQHCLEALDGKHVRITQPPGSGSYFWNNKQFKSIVLMACANSNYDFIWSEVGTNGRISDAGTIKNTSFYEKLVSGSLNIVQSMKEK</sequence>
<dbReference type="InterPro" id="IPR027806">
    <property type="entry name" value="HARBI1_dom"/>
</dbReference>
<protein>
    <recommendedName>
        <fullName evidence="3">DDE Tnp4 domain-containing protein</fullName>
    </recommendedName>
</protein>
<keyword evidence="2" id="KW-0479">Metal-binding</keyword>
<keyword evidence="5" id="KW-1185">Reference proteome</keyword>
<comment type="caution">
    <text evidence="4">The sequence shown here is derived from an EMBL/GenBank/DDBJ whole genome shotgun (WGS) entry which is preliminary data.</text>
</comment>
<dbReference type="OrthoDB" id="6627079at2759"/>
<dbReference type="AlphaFoldDB" id="A0A4Y2QEW4"/>
<dbReference type="Proteomes" id="UP000499080">
    <property type="component" value="Unassembled WGS sequence"/>
</dbReference>
<evidence type="ECO:0000313" key="5">
    <source>
        <dbReference type="Proteomes" id="UP000499080"/>
    </source>
</evidence>
<feature type="domain" description="DDE Tnp4" evidence="3">
    <location>
        <begin position="28"/>
        <end position="93"/>
    </location>
</feature>
<gene>
    <name evidence="4" type="ORF">AVEN_198764_1</name>
</gene>
<dbReference type="GO" id="GO:0046872">
    <property type="term" value="F:metal ion binding"/>
    <property type="evidence" value="ECO:0007669"/>
    <property type="project" value="UniProtKB-KW"/>
</dbReference>
<dbReference type="Pfam" id="PF13359">
    <property type="entry name" value="DDE_Tnp_4"/>
    <property type="match status" value="1"/>
</dbReference>
<accession>A0A4Y2QEW4</accession>
<comment type="cofactor">
    <cofactor evidence="1">
        <name>a divalent metal cation</name>
        <dbReference type="ChEBI" id="CHEBI:60240"/>
    </cofactor>
</comment>
<feature type="non-terminal residue" evidence="4">
    <location>
        <position position="1"/>
    </location>
</feature>
<reference evidence="4 5" key="1">
    <citation type="journal article" date="2019" name="Sci. Rep.">
        <title>Orb-weaving spider Araneus ventricosus genome elucidates the spidroin gene catalogue.</title>
        <authorList>
            <person name="Kono N."/>
            <person name="Nakamura H."/>
            <person name="Ohtoshi R."/>
            <person name="Moran D.A.P."/>
            <person name="Shinohara A."/>
            <person name="Yoshida Y."/>
            <person name="Fujiwara M."/>
            <person name="Mori M."/>
            <person name="Tomita M."/>
            <person name="Arakawa K."/>
        </authorList>
    </citation>
    <scope>NUCLEOTIDE SEQUENCE [LARGE SCALE GENOMIC DNA]</scope>
</reference>
<evidence type="ECO:0000256" key="1">
    <source>
        <dbReference type="ARBA" id="ARBA00001968"/>
    </source>
</evidence>
<name>A0A4Y2QEW4_ARAVE</name>
<dbReference type="EMBL" id="BGPR01299150">
    <property type="protein sequence ID" value="GBN62189.1"/>
    <property type="molecule type" value="Genomic_DNA"/>
</dbReference>
<proteinExistence type="predicted"/>
<evidence type="ECO:0000259" key="3">
    <source>
        <dbReference type="Pfam" id="PF13359"/>
    </source>
</evidence>
<evidence type="ECO:0000256" key="2">
    <source>
        <dbReference type="ARBA" id="ARBA00022723"/>
    </source>
</evidence>